<gene>
    <name evidence="1" type="ORF">FE263_18660</name>
</gene>
<keyword evidence="2" id="KW-1185">Reference proteome</keyword>
<dbReference type="EMBL" id="VCDI01000008">
    <property type="protein sequence ID" value="TLU71193.1"/>
    <property type="molecule type" value="Genomic_DNA"/>
</dbReference>
<organism evidence="1 2">
    <name type="scientific">Lichenicoccus roseus</name>
    <dbReference type="NCBI Taxonomy" id="2683649"/>
    <lineage>
        <taxon>Bacteria</taxon>
        <taxon>Pseudomonadati</taxon>
        <taxon>Pseudomonadota</taxon>
        <taxon>Alphaproteobacteria</taxon>
        <taxon>Acetobacterales</taxon>
        <taxon>Acetobacteraceae</taxon>
        <taxon>Lichenicoccus</taxon>
    </lineage>
</organism>
<dbReference type="Proteomes" id="UP000305654">
    <property type="component" value="Unassembled WGS sequence"/>
</dbReference>
<comment type="caution">
    <text evidence="1">The sequence shown here is derived from an EMBL/GenBank/DDBJ whole genome shotgun (WGS) entry which is preliminary data.</text>
</comment>
<dbReference type="RefSeq" id="WP_138327550.1">
    <property type="nucleotide sequence ID" value="NZ_VCDI01000008.1"/>
</dbReference>
<dbReference type="InterPro" id="IPR036291">
    <property type="entry name" value="NAD(P)-bd_dom_sf"/>
</dbReference>
<dbReference type="Gene3D" id="3.40.50.720">
    <property type="entry name" value="NAD(P)-binding Rossmann-like Domain"/>
    <property type="match status" value="1"/>
</dbReference>
<dbReference type="OrthoDB" id="8990234at2"/>
<reference evidence="1 2" key="1">
    <citation type="submission" date="2019-05" db="EMBL/GenBank/DDBJ databases">
        <authorList>
            <person name="Pankratov T."/>
            <person name="Grouzdev D."/>
        </authorList>
    </citation>
    <scope>NUCLEOTIDE SEQUENCE [LARGE SCALE GENOMIC DNA]</scope>
    <source>
        <strain evidence="1 2">KEBCLARHB70R</strain>
    </source>
</reference>
<proteinExistence type="predicted"/>
<evidence type="ECO:0000313" key="1">
    <source>
        <dbReference type="EMBL" id="TLU71193.1"/>
    </source>
</evidence>
<evidence type="ECO:0000313" key="2">
    <source>
        <dbReference type="Proteomes" id="UP000305654"/>
    </source>
</evidence>
<dbReference type="SUPFAM" id="SSF51735">
    <property type="entry name" value="NAD(P)-binding Rossmann-fold domains"/>
    <property type="match status" value="1"/>
</dbReference>
<protein>
    <submittedName>
        <fullName evidence="1">Shikimate dehydrogenase</fullName>
    </submittedName>
</protein>
<dbReference type="AlphaFoldDB" id="A0A5R9J2X3"/>
<sequence>MQPLLPATLPTLHFIGVTTRQSSIMTIFSRWAEALGLGACAINGIDLPLHASPEAYRDVVSFVRNDPHSRGALVTAHKIDLLHAASGLFDELDPHAASLHEVSCLSKRHGRLIGHAKDPISARLALDAIVPPGHWHGVDEQGGNGQGADAFLIGAGGATTAISWNLMQPRHGRDRPRRIVVSDIDEARLQGLRRFHASVGSDLPVEYVLTKTTAQNDWILQGLPRGSLTVNATGLGKDRPGSPLGPDARFPDGCLVWELNYRGDLVFLAQAEAQAASSGLATFDGWNYFLHGWTQVIAEVFALDIPSSGEGFDALSTLAGGAPRRNGAVR</sequence>
<dbReference type="Gene3D" id="3.40.50.10860">
    <property type="entry name" value="Leucine Dehydrogenase, chain A, domain 1"/>
    <property type="match status" value="1"/>
</dbReference>
<accession>A0A5R9J2X3</accession>
<name>A0A5R9J2X3_9PROT</name>